<feature type="compositionally biased region" description="Polar residues" evidence="3">
    <location>
        <begin position="80"/>
        <end position="108"/>
    </location>
</feature>
<dbReference type="InterPro" id="IPR006630">
    <property type="entry name" value="La_HTH"/>
</dbReference>
<comment type="caution">
    <text evidence="5">The sequence shown here is derived from an EMBL/GenBank/DDBJ whole genome shotgun (WGS) entry which is preliminary data.</text>
</comment>
<reference evidence="5" key="2">
    <citation type="submission" date="2023-06" db="EMBL/GenBank/DDBJ databases">
        <authorList>
            <person name="Swenson N.G."/>
            <person name="Wegrzyn J.L."/>
            <person name="Mcevoy S.L."/>
        </authorList>
    </citation>
    <scope>NUCLEOTIDE SEQUENCE</scope>
    <source>
        <strain evidence="5">NS2018</strain>
        <tissue evidence="5">Leaf</tissue>
    </source>
</reference>
<dbReference type="GO" id="GO:0003723">
    <property type="term" value="F:RNA binding"/>
    <property type="evidence" value="ECO:0007669"/>
    <property type="project" value="UniProtKB-UniRule"/>
</dbReference>
<organism evidence="5 6">
    <name type="scientific">Acer saccharum</name>
    <name type="common">Sugar maple</name>
    <dbReference type="NCBI Taxonomy" id="4024"/>
    <lineage>
        <taxon>Eukaryota</taxon>
        <taxon>Viridiplantae</taxon>
        <taxon>Streptophyta</taxon>
        <taxon>Embryophyta</taxon>
        <taxon>Tracheophyta</taxon>
        <taxon>Spermatophyta</taxon>
        <taxon>Magnoliopsida</taxon>
        <taxon>eudicotyledons</taxon>
        <taxon>Gunneridae</taxon>
        <taxon>Pentapetalae</taxon>
        <taxon>rosids</taxon>
        <taxon>malvids</taxon>
        <taxon>Sapindales</taxon>
        <taxon>Sapindaceae</taxon>
        <taxon>Hippocastanoideae</taxon>
        <taxon>Acereae</taxon>
        <taxon>Acer</taxon>
    </lineage>
</organism>
<dbReference type="SUPFAM" id="SSF46785">
    <property type="entry name" value="Winged helix' DNA-binding domain"/>
    <property type="match status" value="1"/>
</dbReference>
<dbReference type="SMART" id="SM00715">
    <property type="entry name" value="LA"/>
    <property type="match status" value="1"/>
</dbReference>
<dbReference type="FunFam" id="1.10.10.10:FF:000131">
    <property type="entry name" value="la-related protein 1B isoform X2"/>
    <property type="match status" value="1"/>
</dbReference>
<keyword evidence="1 2" id="KW-0694">RNA-binding</keyword>
<dbReference type="AlphaFoldDB" id="A0AA39UFJ8"/>
<keyword evidence="6" id="KW-1185">Reference proteome</keyword>
<evidence type="ECO:0000256" key="2">
    <source>
        <dbReference type="PROSITE-ProRule" id="PRU00332"/>
    </source>
</evidence>
<reference evidence="5" key="1">
    <citation type="journal article" date="2022" name="Plant J.">
        <title>Strategies of tolerance reflected in two North American maple genomes.</title>
        <authorList>
            <person name="McEvoy S.L."/>
            <person name="Sezen U.U."/>
            <person name="Trouern-Trend A."/>
            <person name="McMahon S.M."/>
            <person name="Schaberg P.G."/>
            <person name="Yang J."/>
            <person name="Wegrzyn J.L."/>
            <person name="Swenson N.G."/>
        </authorList>
    </citation>
    <scope>NUCLEOTIDE SEQUENCE</scope>
    <source>
        <strain evidence="5">NS2018</strain>
    </source>
</reference>
<dbReference type="InterPro" id="IPR036388">
    <property type="entry name" value="WH-like_DNA-bd_sf"/>
</dbReference>
<protein>
    <recommendedName>
        <fullName evidence="4">HTH La-type RNA-binding domain-containing protein</fullName>
    </recommendedName>
</protein>
<feature type="domain" description="HTH La-type RNA-binding" evidence="4">
    <location>
        <begin position="210"/>
        <end position="299"/>
    </location>
</feature>
<dbReference type="PANTHER" id="PTHR22792">
    <property type="entry name" value="LUPUS LA PROTEIN-RELATED"/>
    <property type="match status" value="1"/>
</dbReference>
<dbReference type="EMBL" id="JAUESC010000388">
    <property type="protein sequence ID" value="KAK0570399.1"/>
    <property type="molecule type" value="Genomic_DNA"/>
</dbReference>
<proteinExistence type="predicted"/>
<feature type="region of interest" description="Disordered" evidence="3">
    <location>
        <begin position="50"/>
        <end position="153"/>
    </location>
</feature>
<dbReference type="Pfam" id="PF05383">
    <property type="entry name" value="La"/>
    <property type="match status" value="1"/>
</dbReference>
<dbReference type="GO" id="GO:0005737">
    <property type="term" value="C:cytoplasm"/>
    <property type="evidence" value="ECO:0007669"/>
    <property type="project" value="UniProtKB-ARBA"/>
</dbReference>
<dbReference type="Gene3D" id="1.10.10.10">
    <property type="entry name" value="Winged helix-like DNA-binding domain superfamily/Winged helix DNA-binding domain"/>
    <property type="match status" value="1"/>
</dbReference>
<feature type="compositionally biased region" description="Low complexity" evidence="3">
    <location>
        <begin position="50"/>
        <end position="59"/>
    </location>
</feature>
<dbReference type="CDD" id="cd07323">
    <property type="entry name" value="LAM"/>
    <property type="match status" value="1"/>
</dbReference>
<dbReference type="PANTHER" id="PTHR22792:SF132">
    <property type="entry name" value="LA-RELATED PROTEIN 1"/>
    <property type="match status" value="1"/>
</dbReference>
<sequence length="306" mass="33338">MIISEGAVYGGVNVGKRPAWNKPSNGAGAGAVAAEAGLLMGAHLWSTTLGGGSSTKSCSDSLKGLVDGSSSTPPPPVVSQGRSTGRANSVSQKQVRNNGYPNSTTTLNRTAAPTRPRFPRPNASGTSSNPAPPHGVNDHSQHPNSYRNHSSHHHNYAGRDALMQPHRIVQRFMRHPPPPQHGSSTPFIPPWYYVAPPPPDALRGVPAVTYFHATQLHCLIVKQIDYYFTKENLVKDIYLRQKMDNEGWVPIKLIAGFNKVKLLTSDIRLISDALQGSMVVEVRGDKIRRRNDWIKWIIAPTGQVDV</sequence>
<evidence type="ECO:0000313" key="5">
    <source>
        <dbReference type="EMBL" id="KAK0570399.1"/>
    </source>
</evidence>
<name>A0AA39UFJ8_ACESA</name>
<gene>
    <name evidence="5" type="ORF">LWI29_000576</name>
</gene>
<dbReference type="PROSITE" id="PS50961">
    <property type="entry name" value="HTH_LA"/>
    <property type="match status" value="1"/>
</dbReference>
<dbReference type="Proteomes" id="UP001168877">
    <property type="component" value="Unassembled WGS sequence"/>
</dbReference>
<evidence type="ECO:0000256" key="3">
    <source>
        <dbReference type="SAM" id="MobiDB-lite"/>
    </source>
</evidence>
<dbReference type="InterPro" id="IPR045180">
    <property type="entry name" value="La_dom_prot"/>
</dbReference>
<dbReference type="InterPro" id="IPR036390">
    <property type="entry name" value="WH_DNA-bd_sf"/>
</dbReference>
<evidence type="ECO:0000259" key="4">
    <source>
        <dbReference type="PROSITE" id="PS50961"/>
    </source>
</evidence>
<evidence type="ECO:0000313" key="6">
    <source>
        <dbReference type="Proteomes" id="UP001168877"/>
    </source>
</evidence>
<accession>A0AA39UFJ8</accession>
<evidence type="ECO:0000256" key="1">
    <source>
        <dbReference type="ARBA" id="ARBA00022884"/>
    </source>
</evidence>